<keyword evidence="1" id="KW-1185">Reference proteome</keyword>
<protein>
    <submittedName>
        <fullName evidence="2">Uncharacterized protein</fullName>
    </submittedName>
</protein>
<dbReference type="AlphaFoldDB" id="A0A915HR48"/>
<accession>A0A915HR48</accession>
<sequence>MDDTTEQILMTTISCYSKEPKDELKIELEIQMRNKNVVRHTQHEQRSTEEVEATDCCKILNFVRDMGKISDAECDRFAKLYKSCCMTIRPKSTIGFDNFSNDNTVVELCSMKKTTGSRPRLYCKMWQDDFLPAEARTANIRNEAMNFLRFEQMLNFGRFLFGFSRFLRIPSRVHEQLG</sequence>
<reference evidence="2" key="1">
    <citation type="submission" date="2022-11" db="UniProtKB">
        <authorList>
            <consortium name="WormBaseParasite"/>
        </authorList>
    </citation>
    <scope>IDENTIFICATION</scope>
</reference>
<name>A0A915HR48_ROMCU</name>
<dbReference type="WBParaSite" id="nRc.2.0.1.t03915-RA">
    <property type="protein sequence ID" value="nRc.2.0.1.t03915-RA"/>
    <property type="gene ID" value="nRc.2.0.1.g03915"/>
</dbReference>
<organism evidence="1 2">
    <name type="scientific">Romanomermis culicivorax</name>
    <name type="common">Nematode worm</name>
    <dbReference type="NCBI Taxonomy" id="13658"/>
    <lineage>
        <taxon>Eukaryota</taxon>
        <taxon>Metazoa</taxon>
        <taxon>Ecdysozoa</taxon>
        <taxon>Nematoda</taxon>
        <taxon>Enoplea</taxon>
        <taxon>Dorylaimia</taxon>
        <taxon>Mermithida</taxon>
        <taxon>Mermithoidea</taxon>
        <taxon>Mermithidae</taxon>
        <taxon>Romanomermis</taxon>
    </lineage>
</organism>
<proteinExistence type="predicted"/>
<dbReference type="Proteomes" id="UP000887565">
    <property type="component" value="Unplaced"/>
</dbReference>
<evidence type="ECO:0000313" key="1">
    <source>
        <dbReference type="Proteomes" id="UP000887565"/>
    </source>
</evidence>
<evidence type="ECO:0000313" key="2">
    <source>
        <dbReference type="WBParaSite" id="nRc.2.0.1.t03915-RA"/>
    </source>
</evidence>